<dbReference type="PIRSF" id="PIRSF000184">
    <property type="entry name" value="GDH_NAD"/>
    <property type="match status" value="1"/>
</dbReference>
<dbReference type="Proteomes" id="UP000027361">
    <property type="component" value="Unassembled WGS sequence"/>
</dbReference>
<protein>
    <recommendedName>
        <fullName evidence="4">NAD-specific glutamate dehydrogenase</fullName>
        <ecNumber evidence="4">1.4.1.2</ecNumber>
    </recommendedName>
</protein>
<dbReference type="EC" id="1.4.1.2" evidence="4"/>
<dbReference type="SUPFAM" id="SSF51735">
    <property type="entry name" value="NAD(P)-binding Rossmann-fold domains"/>
    <property type="match status" value="1"/>
</dbReference>
<feature type="domain" description="Glutamate/phenylalanine/leucine/valine/L-tryptophan dehydrogenase C-terminal" evidence="5">
    <location>
        <begin position="733"/>
        <end position="995"/>
    </location>
</feature>
<comment type="function">
    <text evidence="4">NAD(+)-dependent glutamate dehydrogenase which degrades glutamate to ammonia and alpha-ketoglutarate.</text>
</comment>
<dbReference type="GO" id="GO:0005739">
    <property type="term" value="C:mitochondrion"/>
    <property type="evidence" value="ECO:0007669"/>
    <property type="project" value="UniProtKB-UniRule"/>
</dbReference>
<evidence type="ECO:0000256" key="4">
    <source>
        <dbReference type="PIRNR" id="PIRNR000184"/>
    </source>
</evidence>
<dbReference type="HOGENOM" id="CLU_005220_0_0_1"/>
<keyword evidence="3 4" id="KW-0520">NAD</keyword>
<evidence type="ECO:0000256" key="1">
    <source>
        <dbReference type="ARBA" id="ARBA00006382"/>
    </source>
</evidence>
<reference evidence="6 7" key="1">
    <citation type="submission" date="2014-05" db="EMBL/GenBank/DDBJ databases">
        <title>Draft genome sequence of a rare smut relative, Tilletiaria anomala UBC 951.</title>
        <authorList>
            <consortium name="DOE Joint Genome Institute"/>
            <person name="Toome M."/>
            <person name="Kuo A."/>
            <person name="Henrissat B."/>
            <person name="Lipzen A."/>
            <person name="Tritt A."/>
            <person name="Yoshinaga Y."/>
            <person name="Zane M."/>
            <person name="Barry K."/>
            <person name="Grigoriev I.V."/>
            <person name="Spatafora J.W."/>
            <person name="Aimea M.C."/>
        </authorList>
    </citation>
    <scope>NUCLEOTIDE SEQUENCE [LARGE SCALE GENOMIC DNA]</scope>
    <source>
        <strain evidence="6 7">UBC 951</strain>
    </source>
</reference>
<dbReference type="PANTHER" id="PTHR11606:SF24">
    <property type="entry name" value="NAD-SPECIFIC GLUTAMATE DEHYDROGENASE"/>
    <property type="match status" value="1"/>
</dbReference>
<organism evidence="6 7">
    <name type="scientific">Tilletiaria anomala (strain ATCC 24038 / CBS 436.72 / UBC 951)</name>
    <dbReference type="NCBI Taxonomy" id="1037660"/>
    <lineage>
        <taxon>Eukaryota</taxon>
        <taxon>Fungi</taxon>
        <taxon>Dikarya</taxon>
        <taxon>Basidiomycota</taxon>
        <taxon>Ustilaginomycotina</taxon>
        <taxon>Exobasidiomycetes</taxon>
        <taxon>Georgefischeriales</taxon>
        <taxon>Tilletiariaceae</taxon>
        <taxon>Tilletiaria</taxon>
    </lineage>
</organism>
<comment type="catalytic activity">
    <reaction evidence="4">
        <text>L-glutamate + NAD(+) + H2O = 2-oxoglutarate + NH4(+) + NADH + H(+)</text>
        <dbReference type="Rhea" id="RHEA:15133"/>
        <dbReference type="ChEBI" id="CHEBI:15377"/>
        <dbReference type="ChEBI" id="CHEBI:15378"/>
        <dbReference type="ChEBI" id="CHEBI:16810"/>
        <dbReference type="ChEBI" id="CHEBI:28938"/>
        <dbReference type="ChEBI" id="CHEBI:29985"/>
        <dbReference type="ChEBI" id="CHEBI:57540"/>
        <dbReference type="ChEBI" id="CHEBI:57945"/>
        <dbReference type="EC" id="1.4.1.2"/>
    </reaction>
</comment>
<keyword evidence="2 4" id="KW-0560">Oxidoreductase</keyword>
<gene>
    <name evidence="6" type="ORF">K437DRAFT_171251</name>
</gene>
<dbReference type="GeneID" id="25261831"/>
<dbReference type="RefSeq" id="XP_013241810.1">
    <property type="nucleotide sequence ID" value="XM_013386356.1"/>
</dbReference>
<dbReference type="FunCoup" id="A0A066VJL1">
    <property type="interactions" value="158"/>
</dbReference>
<dbReference type="InterPro" id="IPR055480">
    <property type="entry name" value="NAD-GDH_N"/>
</dbReference>
<comment type="caution">
    <text evidence="6">The sequence shown here is derived from an EMBL/GenBank/DDBJ whole genome shotgun (WGS) entry which is preliminary data.</text>
</comment>
<evidence type="ECO:0000256" key="3">
    <source>
        <dbReference type="ARBA" id="ARBA00023027"/>
    </source>
</evidence>
<dbReference type="EMBL" id="JMSN01000077">
    <property type="protein sequence ID" value="KDN41681.1"/>
    <property type="molecule type" value="Genomic_DNA"/>
</dbReference>
<dbReference type="STRING" id="1037660.A0A066VJL1"/>
<dbReference type="Pfam" id="PF23147">
    <property type="entry name" value="GDH2_N"/>
    <property type="match status" value="1"/>
</dbReference>
<dbReference type="InterPro" id="IPR036291">
    <property type="entry name" value="NAD(P)-bd_dom_sf"/>
</dbReference>
<dbReference type="PANTHER" id="PTHR11606">
    <property type="entry name" value="GLUTAMATE DEHYDROGENASE"/>
    <property type="match status" value="1"/>
</dbReference>
<name>A0A066VJL1_TILAU</name>
<comment type="similarity">
    <text evidence="1 4">Belongs to the Glu/Leu/Phe/Val dehydrogenases family.</text>
</comment>
<dbReference type="OrthoDB" id="184415at2759"/>
<dbReference type="InterPro" id="IPR016210">
    <property type="entry name" value="NAD-GDH_euk"/>
</dbReference>
<proteinExistence type="inferred from homology"/>
<keyword evidence="7" id="KW-1185">Reference proteome</keyword>
<dbReference type="GO" id="GO:0006538">
    <property type="term" value="P:L-glutamate catabolic process"/>
    <property type="evidence" value="ECO:0007669"/>
    <property type="project" value="UniProtKB-UniRule"/>
</dbReference>
<dbReference type="InParanoid" id="A0A066VJL1"/>
<dbReference type="Gene3D" id="3.40.50.720">
    <property type="entry name" value="NAD(P)-binding Rossmann-like Domain"/>
    <property type="match status" value="1"/>
</dbReference>
<evidence type="ECO:0000313" key="6">
    <source>
        <dbReference type="EMBL" id="KDN41681.1"/>
    </source>
</evidence>
<dbReference type="Pfam" id="PF23152">
    <property type="entry name" value="GDH_2nd"/>
    <property type="match status" value="1"/>
</dbReference>
<dbReference type="AlphaFoldDB" id="A0A066VJL1"/>
<evidence type="ECO:0000259" key="5">
    <source>
        <dbReference type="SMART" id="SM00839"/>
    </source>
</evidence>
<dbReference type="OMA" id="DEYGMTS"/>
<dbReference type="InterPro" id="IPR056365">
    <property type="entry name" value="NAD-GDH_2nd"/>
</dbReference>
<dbReference type="InterPro" id="IPR006096">
    <property type="entry name" value="Glu/Leu/Phe/Val/Trp_DH_C"/>
</dbReference>
<accession>A0A066VJL1</accession>
<dbReference type="GO" id="GO:0004352">
    <property type="term" value="F:glutamate dehydrogenase (NAD+) activity"/>
    <property type="evidence" value="ECO:0007669"/>
    <property type="project" value="UniProtKB-UniRule"/>
</dbReference>
<evidence type="ECO:0000313" key="7">
    <source>
        <dbReference type="Proteomes" id="UP000027361"/>
    </source>
</evidence>
<sequence>MTSISTNCQANPASASSASSSAAGLANMQNIKAALLSVPGTPSGINGSGTPIKRTHTPLDHKIPNVSGYTDTVFAGKAEQAAKVQQLLKAKGFIPPDLVDAEVAWFYQNLGIDDTYFALESVDTVGDHVMALFGAKMLAYTKHSSSLDIDLEKETDDGSSAVFIHSSQAGRSRAEGEGPQWERRIDEKWLNKSDVGASHSSSKALPAPSEGRFGAFRLETYRSAGSVSAQSKQQLRCYFLTKCTFATPAPAPGTPDYGDIRKVSDNAFLAKASENTLAMYQDVMDEVLRRQGPVIEMFEVEGTREHRVVIGYRMGTTTNFFSAFSDLYHFYGLFSSRKYVEHFSNGVTIISAYLNPLPTHAGGTKYPPIEHSIHQIIKEASLIYVLPDNPFFQPAGLITGAAAGHAVQEATYAYVGWLFAQHFCNRLGQAYQSLRNALDETDAQQAAILNEIKTRFREETFTRQSIQEVINSHPDLIRLLYVHFANIHYPGGAGDDELVPTLSYQRLVKEEVLSDQQMYDRIRKAASNTHEAQVLEALLFFNKAVLKTNFYTPTKVALSFRLDPGFLPEVEYPTKPYGIVFVVGSEFRGFHVRFRDVARGGIRIVRSRNRENYSINQRMLFDENYALASTQHLKNKEIPEGGAKGTILPTLDANPRLCFEKYVDAILDLLIKGETPGVKEEIVDLLGTDEILFLGPDEGTADCMDWGAEHARERGAPWWKSFTTGKTAATLGGVPHDVWGMTSLSIRQYVIGIYRMLGLKEEDVTKVQTGGPDGDLGSNEILLSRDRTVAIIDGSGVLYDPSGLDRAELVRLAKARLMIVHFDTAKLGPGGYRVLVEDKDVRLPSGEVVPDGLSFRNTAHLVFKADMFVPCGGRPEAINISNVSKLFDADGKCHFKYIVEGANLFITRQARLELEKRGVILYPDASANKGGVTSSSLEVLCGLSLTDEEYIDNMLFKDGKPTNFYLGYVRDIQTIIAQNAAQEFDAIWREHQKSGKPRSVISTELSTTLNNLSQELEATDLFNNKELRNAVMAQVFPQTLIKKVGLEALLDRVPRTYLQSAFAAFVAASFVYQNGPGASHVAFYNHLTKLSAAAASAQEGPAPPNGSAARN</sequence>
<dbReference type="SUPFAM" id="SSF53223">
    <property type="entry name" value="Aminoacid dehydrogenase-like, N-terminal domain"/>
    <property type="match status" value="1"/>
</dbReference>
<dbReference type="Pfam" id="PF00208">
    <property type="entry name" value="ELFV_dehydrog"/>
    <property type="match status" value="1"/>
</dbReference>
<dbReference type="InterPro" id="IPR046346">
    <property type="entry name" value="Aminoacid_DH-like_N_sf"/>
</dbReference>
<dbReference type="SMART" id="SM00839">
    <property type="entry name" value="ELFV_dehydrog"/>
    <property type="match status" value="1"/>
</dbReference>
<evidence type="ECO:0000256" key="2">
    <source>
        <dbReference type="ARBA" id="ARBA00023002"/>
    </source>
</evidence>